<dbReference type="SUPFAM" id="SSF46785">
    <property type="entry name" value="Winged helix' DNA-binding domain"/>
    <property type="match status" value="1"/>
</dbReference>
<dbReference type="PROSITE" id="PS51063">
    <property type="entry name" value="HTH_CRP_2"/>
    <property type="match status" value="1"/>
</dbReference>
<evidence type="ECO:0000313" key="6">
    <source>
        <dbReference type="EMBL" id="MEE1673506.1"/>
    </source>
</evidence>
<sequence>MSASMMSILKAKEKQLFLAGRTEIYCKAGDLLFSQGQSANSMYRIEKGKVSLFRLMPNGDEKLFKVFMAGDIFAEVALFLTPRKYPMSARIEQDSILSSFSYEHVFGTIRQCPELSLRILGFMSNRICELMNTIDILTQVNANQRLVMKLAEIYKKQYNKENRVALPCSKKLLASQLGMTPETLSRTMKKLKTEGLIEEVGSKLLLPDIPSLCRSVNLTQEMFNAA</sequence>
<organism evidence="6 7">
    <name type="scientific">Agarivorans aestuarii</name>
    <dbReference type="NCBI Taxonomy" id="1563703"/>
    <lineage>
        <taxon>Bacteria</taxon>
        <taxon>Pseudomonadati</taxon>
        <taxon>Pseudomonadota</taxon>
        <taxon>Gammaproteobacteria</taxon>
        <taxon>Alteromonadales</taxon>
        <taxon>Alteromonadaceae</taxon>
        <taxon>Agarivorans</taxon>
    </lineage>
</organism>
<reference evidence="7" key="1">
    <citation type="submission" date="2023-07" db="EMBL/GenBank/DDBJ databases">
        <title>Draft genome sequence of Agarivorans aestuarii strain ZMCS4, a CAZymes producing bacteria isolated from the marine brown algae Clodostephus spongiosus.</title>
        <authorList>
            <person name="Lorente B."/>
            <person name="Cabral C."/>
            <person name="Frias J."/>
            <person name="Faria J."/>
            <person name="Toubarro D."/>
        </authorList>
    </citation>
    <scope>NUCLEOTIDE SEQUENCE [LARGE SCALE GENOMIC DNA]</scope>
    <source>
        <strain evidence="7">ZMCS4</strain>
    </source>
</reference>
<dbReference type="InterPro" id="IPR036388">
    <property type="entry name" value="WH-like_DNA-bd_sf"/>
</dbReference>
<dbReference type="RefSeq" id="WP_163133076.1">
    <property type="nucleotide sequence ID" value="NZ_JAYDYW010000005.1"/>
</dbReference>
<keyword evidence="7" id="KW-1185">Reference proteome</keyword>
<dbReference type="SUPFAM" id="SSF51206">
    <property type="entry name" value="cAMP-binding domain-like"/>
    <property type="match status" value="1"/>
</dbReference>
<evidence type="ECO:0000256" key="1">
    <source>
        <dbReference type="ARBA" id="ARBA00023015"/>
    </source>
</evidence>
<evidence type="ECO:0000259" key="4">
    <source>
        <dbReference type="PROSITE" id="PS50042"/>
    </source>
</evidence>
<dbReference type="Proteomes" id="UP001310248">
    <property type="component" value="Unassembled WGS sequence"/>
</dbReference>
<evidence type="ECO:0000256" key="2">
    <source>
        <dbReference type="ARBA" id="ARBA00023125"/>
    </source>
</evidence>
<keyword evidence="3" id="KW-0804">Transcription</keyword>
<dbReference type="CDD" id="cd00038">
    <property type="entry name" value="CAP_ED"/>
    <property type="match status" value="1"/>
</dbReference>
<keyword evidence="2" id="KW-0238">DNA-binding</keyword>
<accession>A0ABU7G285</accession>
<dbReference type="PRINTS" id="PR00034">
    <property type="entry name" value="HTHCRP"/>
</dbReference>
<dbReference type="Pfam" id="PF13545">
    <property type="entry name" value="HTH_Crp_2"/>
    <property type="match status" value="1"/>
</dbReference>
<dbReference type="InterPro" id="IPR050397">
    <property type="entry name" value="Env_Response_Regulators"/>
</dbReference>
<dbReference type="InterPro" id="IPR012318">
    <property type="entry name" value="HTH_CRP"/>
</dbReference>
<comment type="caution">
    <text evidence="6">The sequence shown here is derived from an EMBL/GenBank/DDBJ whole genome shotgun (WGS) entry which is preliminary data.</text>
</comment>
<dbReference type="PANTHER" id="PTHR24567:SF74">
    <property type="entry name" value="HTH-TYPE TRANSCRIPTIONAL REGULATOR ARCR"/>
    <property type="match status" value="1"/>
</dbReference>
<dbReference type="SMART" id="SM00419">
    <property type="entry name" value="HTH_CRP"/>
    <property type="match status" value="1"/>
</dbReference>
<evidence type="ECO:0000313" key="7">
    <source>
        <dbReference type="Proteomes" id="UP001310248"/>
    </source>
</evidence>
<evidence type="ECO:0000256" key="3">
    <source>
        <dbReference type="ARBA" id="ARBA00023163"/>
    </source>
</evidence>
<proteinExistence type="predicted"/>
<protein>
    <submittedName>
        <fullName evidence="6">Crp/Fnr family transcriptional regulator</fullName>
    </submittedName>
</protein>
<dbReference type="Pfam" id="PF00027">
    <property type="entry name" value="cNMP_binding"/>
    <property type="match status" value="1"/>
</dbReference>
<dbReference type="Gene3D" id="2.60.120.10">
    <property type="entry name" value="Jelly Rolls"/>
    <property type="match status" value="1"/>
</dbReference>
<dbReference type="InterPro" id="IPR000595">
    <property type="entry name" value="cNMP-bd_dom"/>
</dbReference>
<evidence type="ECO:0000259" key="5">
    <source>
        <dbReference type="PROSITE" id="PS51063"/>
    </source>
</evidence>
<name>A0ABU7G285_9ALTE</name>
<dbReference type="InterPro" id="IPR014710">
    <property type="entry name" value="RmlC-like_jellyroll"/>
</dbReference>
<dbReference type="InterPro" id="IPR036390">
    <property type="entry name" value="WH_DNA-bd_sf"/>
</dbReference>
<keyword evidence="1" id="KW-0805">Transcription regulation</keyword>
<dbReference type="PROSITE" id="PS50042">
    <property type="entry name" value="CNMP_BINDING_3"/>
    <property type="match status" value="1"/>
</dbReference>
<dbReference type="SMART" id="SM00100">
    <property type="entry name" value="cNMP"/>
    <property type="match status" value="1"/>
</dbReference>
<dbReference type="Gene3D" id="1.10.10.10">
    <property type="entry name" value="Winged helix-like DNA-binding domain superfamily/Winged helix DNA-binding domain"/>
    <property type="match status" value="1"/>
</dbReference>
<feature type="domain" description="HTH crp-type" evidence="5">
    <location>
        <begin position="140"/>
        <end position="210"/>
    </location>
</feature>
<dbReference type="EMBL" id="JAYDYW010000005">
    <property type="protein sequence ID" value="MEE1673506.1"/>
    <property type="molecule type" value="Genomic_DNA"/>
</dbReference>
<gene>
    <name evidence="6" type="ORF">SNR37_002930</name>
</gene>
<dbReference type="PANTHER" id="PTHR24567">
    <property type="entry name" value="CRP FAMILY TRANSCRIPTIONAL REGULATORY PROTEIN"/>
    <property type="match status" value="1"/>
</dbReference>
<dbReference type="InterPro" id="IPR018490">
    <property type="entry name" value="cNMP-bd_dom_sf"/>
</dbReference>
<feature type="domain" description="Cyclic nucleotide-binding" evidence="4">
    <location>
        <begin position="4"/>
        <end position="91"/>
    </location>
</feature>